<evidence type="ECO:0000256" key="1">
    <source>
        <dbReference type="SAM" id="MobiDB-lite"/>
    </source>
</evidence>
<proteinExistence type="predicted"/>
<keyword evidence="3" id="KW-1185">Reference proteome</keyword>
<organism evidence="2 3">
    <name type="scientific">Pelagomonas calceolata</name>
    <dbReference type="NCBI Taxonomy" id="35677"/>
    <lineage>
        <taxon>Eukaryota</taxon>
        <taxon>Sar</taxon>
        <taxon>Stramenopiles</taxon>
        <taxon>Ochrophyta</taxon>
        <taxon>Pelagophyceae</taxon>
        <taxon>Pelagomonadales</taxon>
        <taxon>Pelagomonadaceae</taxon>
        <taxon>Pelagomonas</taxon>
    </lineage>
</organism>
<gene>
    <name evidence="2" type="ORF">PECAL_2P02550</name>
</gene>
<comment type="caution">
    <text evidence="2">The sequence shown here is derived from an EMBL/GenBank/DDBJ whole genome shotgun (WGS) entry which is preliminary data.</text>
</comment>
<evidence type="ECO:0000313" key="2">
    <source>
        <dbReference type="EMBL" id="CAH0367241.1"/>
    </source>
</evidence>
<protein>
    <submittedName>
        <fullName evidence="2">Uncharacterized protein</fullName>
    </submittedName>
</protein>
<accession>A0A8J2WYV8</accession>
<reference evidence="2" key="1">
    <citation type="submission" date="2021-11" db="EMBL/GenBank/DDBJ databases">
        <authorList>
            <consortium name="Genoscope - CEA"/>
            <person name="William W."/>
        </authorList>
    </citation>
    <scope>NUCLEOTIDE SEQUENCE</scope>
</reference>
<dbReference type="EMBL" id="CAKKNE010000002">
    <property type="protein sequence ID" value="CAH0367241.1"/>
    <property type="molecule type" value="Genomic_DNA"/>
</dbReference>
<dbReference type="AlphaFoldDB" id="A0A8J2WYV8"/>
<feature type="region of interest" description="Disordered" evidence="1">
    <location>
        <begin position="1"/>
        <end position="28"/>
    </location>
</feature>
<name>A0A8J2WYV8_9STRA</name>
<dbReference type="Proteomes" id="UP000789595">
    <property type="component" value="Unassembled WGS sequence"/>
</dbReference>
<evidence type="ECO:0000313" key="3">
    <source>
        <dbReference type="Proteomes" id="UP000789595"/>
    </source>
</evidence>
<feature type="compositionally biased region" description="Low complexity" evidence="1">
    <location>
        <begin position="7"/>
        <end position="28"/>
    </location>
</feature>
<sequence>MSEQLSEAKTAANAADASDAVTDASGAAADASDAPAEASNTADALAVVLEANLPTFVAGSTKIVGALRRCDKSWRDALGAHPATKRLFARCAACGKFAWRCSDCQGVAQPGEERRRGPPRDEVLCLDCRHVDIEKSYGRTESSPWGGQLHIPAIHGPRPDRAPRPCIDCGTLVCLACCVKRDFDPWSTTRDMDEETARAIIMSSDPQKEINKRLTPAARCGDCYSKVPRPENKKKNRCFTAGSMLSFGDGDADAPPADY</sequence>